<dbReference type="InterPro" id="IPR011089">
    <property type="entry name" value="GmrSD_C"/>
</dbReference>
<sequence>MKAQEANLLAFLQGPKQFVVPIFQRNYSWTRRQCEQLWQDIVQVGKHPGMGGHFLGSVVYVERGLYHVSSVPRLMVIDGQQRLTSITLLLAALADVVEASGASAEVNPRRIRHYYLFNSEEEGEMRYKLLLTRRDRDTLKAVLEYRELPREASERIKENYAYFRDQLEKGSIEPQTVFDGISRLFIVDIALDREHDNPQLIFESLNSTGLDLSQTDLIRNYILMGLEANEQEALYERYWYPMEQRFILHDEDGTFDRFIRDFLTVKTGVIPKIGGVYEFFKNWHRQSGATVTDILQELHHYSRYYLYLIAPQTVDNPQLRSLLSDIRQLRVDVAYPLLMAAFEDYDRQLLTLEELCRVLQWVESYVFRRAVCGIPTNSLNTTFAQLIREVDKENYLESLQIALLTKESYRRFPSDEEFVEQLKIKDLYHFRSRMYFFRKLENFDRKEPVVVENYSIEHIMPQNPNLSDEWKKELGERWKEISAQYLHTLGNLTLTGYNPELSDRPFREKRDMKGGFAESPLRLNRSLARLDAWNEAAIVARAEELAALAVKVWPRPDVDLRRFGFGLEPRVKLKDVFAREGDLETARALVQELVSRLDDETVDRLLSISYRPGRISVNVGQWLLLRFSRSGDRLLVSLTVCAESCNLDGISPEERERFAERWSSGRTWELVTLSWDKVRALPEDVRRAWHEAVDHARRTFSSWKGSTYRRFHQEDLEAELLEAREGDRDADYAEHLKGRVKEIFEQFRTRILQLDSSIREEYKKTYIAYRTTSNFVEVVPQKDRLKLYLDIRPADLDDPGNLARDVSGIGHRGTGDVEVCLDTVEKLGEVMELVEQAYEMHS</sequence>
<dbReference type="PANTHER" id="PTHR35149">
    <property type="entry name" value="SLL5132 PROTEIN"/>
    <property type="match status" value="1"/>
</dbReference>
<accession>D5WRU0</accession>
<reference evidence="4 5" key="1">
    <citation type="journal article" date="2011" name="Stand. Genomic Sci.">
        <title>Complete genome sequence of the thermophilic, hydrogen-oxidizing Bacillus tusciae type strain (T2) and reclassification in the new genus, Kyrpidia gen. nov. as Kyrpidia tusciae comb. nov. and emendation of the family Alicyclobacillaceae da Costa and Rainey, 2010.</title>
        <authorList>
            <person name="Klenk H.P."/>
            <person name="Lapidus A."/>
            <person name="Chertkov O."/>
            <person name="Copeland A."/>
            <person name="Del Rio T.G."/>
            <person name="Nolan M."/>
            <person name="Lucas S."/>
            <person name="Chen F."/>
            <person name="Tice H."/>
            <person name="Cheng J.F."/>
            <person name="Han C."/>
            <person name="Bruce D."/>
            <person name="Goodwin L."/>
            <person name="Pitluck S."/>
            <person name="Pati A."/>
            <person name="Ivanova N."/>
            <person name="Mavromatis K."/>
            <person name="Daum C."/>
            <person name="Chen A."/>
            <person name="Palaniappan K."/>
            <person name="Chang Y.J."/>
            <person name="Land M."/>
            <person name="Hauser L."/>
            <person name="Jeffries C.D."/>
            <person name="Detter J.C."/>
            <person name="Rohde M."/>
            <person name="Abt B."/>
            <person name="Pukall R."/>
            <person name="Goker M."/>
            <person name="Bristow J."/>
            <person name="Markowitz V."/>
            <person name="Hugenholtz P."/>
            <person name="Eisen J.A."/>
        </authorList>
    </citation>
    <scope>NUCLEOTIDE SEQUENCE [LARGE SCALE GENOMIC DNA]</scope>
    <source>
        <strain evidence="4 5">DSM 2912</strain>
    </source>
</reference>
<evidence type="ECO:0000259" key="1">
    <source>
        <dbReference type="Pfam" id="PF03235"/>
    </source>
</evidence>
<dbReference type="InterPro" id="IPR043714">
    <property type="entry name" value="DUF5655"/>
</dbReference>
<feature type="domain" description="GmrSD restriction endonucleases N-terminal" evidence="1">
    <location>
        <begin position="11"/>
        <end position="222"/>
    </location>
</feature>
<evidence type="ECO:0000313" key="4">
    <source>
        <dbReference type="EMBL" id="ADG06892.1"/>
    </source>
</evidence>
<dbReference type="RefSeq" id="WP_013076175.1">
    <property type="nucleotide sequence ID" value="NC_014098.1"/>
</dbReference>
<evidence type="ECO:0000259" key="2">
    <source>
        <dbReference type="Pfam" id="PF07510"/>
    </source>
</evidence>
<feature type="domain" description="DUF5655" evidence="3">
    <location>
        <begin position="735"/>
        <end position="840"/>
    </location>
</feature>
<dbReference type="Proteomes" id="UP000002368">
    <property type="component" value="Chromosome"/>
</dbReference>
<dbReference type="Pfam" id="PF18899">
    <property type="entry name" value="DUF5655"/>
    <property type="match status" value="1"/>
</dbReference>
<dbReference type="STRING" id="562970.Btus_2215"/>
<proteinExistence type="predicted"/>
<dbReference type="InterPro" id="IPR004919">
    <property type="entry name" value="GmrSD_N"/>
</dbReference>
<dbReference type="EMBL" id="CP002017">
    <property type="protein sequence ID" value="ADG06892.1"/>
    <property type="molecule type" value="Genomic_DNA"/>
</dbReference>
<dbReference type="Pfam" id="PF07510">
    <property type="entry name" value="GmrSD_C"/>
    <property type="match status" value="1"/>
</dbReference>
<dbReference type="KEGG" id="bts:Btus_2215"/>
<dbReference type="HOGENOM" id="CLU_011736_2_1_9"/>
<dbReference type="eggNOG" id="COG3586">
    <property type="taxonomic scope" value="Bacteria"/>
</dbReference>
<gene>
    <name evidence="4" type="ordered locus">Btus_2215</name>
</gene>
<feature type="domain" description="GmrSD restriction endonucleases C-terminal" evidence="2">
    <location>
        <begin position="413"/>
        <end position="547"/>
    </location>
</feature>
<dbReference type="PANTHER" id="PTHR35149:SF2">
    <property type="entry name" value="DUF262 DOMAIN-CONTAINING PROTEIN"/>
    <property type="match status" value="1"/>
</dbReference>
<name>D5WRU0_KYRT2</name>
<dbReference type="eggNOG" id="COG1479">
    <property type="taxonomic scope" value="Bacteria"/>
</dbReference>
<protein>
    <recommendedName>
        <fullName evidence="6">DUF262 domain-containing protein</fullName>
    </recommendedName>
</protein>
<organism evidence="4 5">
    <name type="scientific">Kyrpidia tusciae (strain DSM 2912 / NBRC 15312 / T2)</name>
    <name type="common">Bacillus tusciae</name>
    <dbReference type="NCBI Taxonomy" id="562970"/>
    <lineage>
        <taxon>Bacteria</taxon>
        <taxon>Bacillati</taxon>
        <taxon>Bacillota</taxon>
        <taxon>Bacilli</taxon>
        <taxon>Bacillales</taxon>
        <taxon>Alicyclobacillaceae</taxon>
        <taxon>Kyrpidia</taxon>
    </lineage>
</organism>
<evidence type="ECO:0008006" key="6">
    <source>
        <dbReference type="Google" id="ProtNLM"/>
    </source>
</evidence>
<dbReference type="AlphaFoldDB" id="D5WRU0"/>
<evidence type="ECO:0000259" key="3">
    <source>
        <dbReference type="Pfam" id="PF18899"/>
    </source>
</evidence>
<dbReference type="Pfam" id="PF03235">
    <property type="entry name" value="GmrSD_N"/>
    <property type="match status" value="1"/>
</dbReference>
<evidence type="ECO:0000313" key="5">
    <source>
        <dbReference type="Proteomes" id="UP000002368"/>
    </source>
</evidence>
<keyword evidence="5" id="KW-1185">Reference proteome</keyword>